<evidence type="ECO:0000313" key="2">
    <source>
        <dbReference type="EMBL" id="CAI4002629.1"/>
    </source>
</evidence>
<feature type="compositionally biased region" description="Polar residues" evidence="1">
    <location>
        <begin position="23"/>
        <end position="35"/>
    </location>
</feature>
<proteinExistence type="predicted"/>
<feature type="compositionally biased region" description="Polar residues" evidence="1">
    <location>
        <begin position="7"/>
        <end position="16"/>
    </location>
</feature>
<feature type="region of interest" description="Disordered" evidence="1">
    <location>
        <begin position="1"/>
        <end position="35"/>
    </location>
</feature>
<organism evidence="2">
    <name type="scientific">Cladocopium goreaui</name>
    <dbReference type="NCBI Taxonomy" id="2562237"/>
    <lineage>
        <taxon>Eukaryota</taxon>
        <taxon>Sar</taxon>
        <taxon>Alveolata</taxon>
        <taxon>Dinophyceae</taxon>
        <taxon>Suessiales</taxon>
        <taxon>Symbiodiniaceae</taxon>
        <taxon>Cladocopium</taxon>
    </lineage>
</organism>
<dbReference type="Proteomes" id="UP001152797">
    <property type="component" value="Unassembled WGS sequence"/>
</dbReference>
<comment type="caution">
    <text evidence="2">The sequence shown here is derived from an EMBL/GenBank/DDBJ whole genome shotgun (WGS) entry which is preliminary data.</text>
</comment>
<reference evidence="2" key="1">
    <citation type="submission" date="2022-10" db="EMBL/GenBank/DDBJ databases">
        <authorList>
            <person name="Chen Y."/>
            <person name="Dougan E. K."/>
            <person name="Chan C."/>
            <person name="Rhodes N."/>
            <person name="Thang M."/>
        </authorList>
    </citation>
    <scope>NUCLEOTIDE SEQUENCE</scope>
</reference>
<sequence>MMRASAKSRQLLQSSAGEGCGPLSNTQFSPGRSGQPTCMDDWTKLDYYRFCLFQKQVQEEFQRENRQLRSRLQLKAFPSRPNMKETQEPPEPTGPVYPFEGNDIIAASLSLQSLEDKAADALSKSAETEKCKAAYEAALRAEEIAFAEAEAAWAAEEEFERAAEAAAVKKRRRGGC</sequence>
<evidence type="ECO:0000313" key="3">
    <source>
        <dbReference type="EMBL" id="CAL4789941.1"/>
    </source>
</evidence>
<name>A0A9P1D2H0_9DINO</name>
<feature type="region of interest" description="Disordered" evidence="1">
    <location>
        <begin position="73"/>
        <end position="99"/>
    </location>
</feature>
<protein>
    <submittedName>
        <fullName evidence="2">Uncharacterized protein</fullName>
    </submittedName>
</protein>
<keyword evidence="4" id="KW-1185">Reference proteome</keyword>
<dbReference type="EMBL" id="CAMXCT020003133">
    <property type="protein sequence ID" value="CAL1156004.1"/>
    <property type="molecule type" value="Genomic_DNA"/>
</dbReference>
<gene>
    <name evidence="2" type="ORF">C1SCF055_LOCUS28571</name>
</gene>
<evidence type="ECO:0000313" key="4">
    <source>
        <dbReference type="Proteomes" id="UP001152797"/>
    </source>
</evidence>
<reference evidence="3 4" key="2">
    <citation type="submission" date="2024-05" db="EMBL/GenBank/DDBJ databases">
        <authorList>
            <person name="Chen Y."/>
            <person name="Shah S."/>
            <person name="Dougan E. K."/>
            <person name="Thang M."/>
            <person name="Chan C."/>
        </authorList>
    </citation>
    <scope>NUCLEOTIDE SEQUENCE [LARGE SCALE GENOMIC DNA]</scope>
</reference>
<accession>A0A9P1D2H0</accession>
<dbReference type="EMBL" id="CAMXCT010003133">
    <property type="protein sequence ID" value="CAI4002629.1"/>
    <property type="molecule type" value="Genomic_DNA"/>
</dbReference>
<dbReference type="AlphaFoldDB" id="A0A9P1D2H0"/>
<dbReference type="EMBL" id="CAMXCT030003133">
    <property type="protein sequence ID" value="CAL4789941.1"/>
    <property type="molecule type" value="Genomic_DNA"/>
</dbReference>
<evidence type="ECO:0000256" key="1">
    <source>
        <dbReference type="SAM" id="MobiDB-lite"/>
    </source>
</evidence>